<dbReference type="InterPro" id="IPR052365">
    <property type="entry name" value="THEM4/THEM5_acyl-CoA_thioest"/>
</dbReference>
<comment type="similarity">
    <text evidence="15">Belongs to the THEM4/THEM5 thioesterase family.</text>
</comment>
<evidence type="ECO:0000256" key="6">
    <source>
        <dbReference type="ARBA" id="ARBA00022703"/>
    </source>
</evidence>
<evidence type="ECO:0000259" key="25">
    <source>
        <dbReference type="Pfam" id="PF03061"/>
    </source>
</evidence>
<comment type="subcellular location">
    <subcellularLocation>
        <location evidence="3">Cell projection</location>
        <location evidence="3">Ruffle membrane</location>
    </subcellularLocation>
    <subcellularLocation>
        <location evidence="2">Cytoplasm</location>
    </subcellularLocation>
    <subcellularLocation>
        <location evidence="1">Membrane</location>
        <topology evidence="1">Peripheral membrane protein</topology>
    </subcellularLocation>
</comment>
<comment type="catalytic activity">
    <reaction evidence="13">
        <text>(5Z,8Z,11Z,14Z)-eicosatetraenoyl-CoA + H2O = (5Z,8Z,11Z,14Z)-eicosatetraenoate + CoA + H(+)</text>
        <dbReference type="Rhea" id="RHEA:40151"/>
        <dbReference type="ChEBI" id="CHEBI:15377"/>
        <dbReference type="ChEBI" id="CHEBI:15378"/>
        <dbReference type="ChEBI" id="CHEBI:32395"/>
        <dbReference type="ChEBI" id="CHEBI:57287"/>
        <dbReference type="ChEBI" id="CHEBI:57368"/>
    </reaction>
    <physiologicalReaction direction="left-to-right" evidence="13">
        <dbReference type="Rhea" id="RHEA:40152"/>
    </physiologicalReaction>
</comment>
<evidence type="ECO:0000256" key="16">
    <source>
        <dbReference type="ARBA" id="ARBA00038848"/>
    </source>
</evidence>
<protein>
    <recommendedName>
        <fullName evidence="17">Acyl-coenzyme A thioesterase THEM4</fullName>
        <ecNumber evidence="16">3.1.2.2</ecNumber>
    </recommendedName>
    <alternativeName>
        <fullName evidence="18">Thioesterase superfamily member 4</fullName>
    </alternativeName>
</protein>
<evidence type="ECO:0000256" key="12">
    <source>
        <dbReference type="ARBA" id="ARBA00023273"/>
    </source>
</evidence>
<evidence type="ECO:0000256" key="19">
    <source>
        <dbReference type="ARBA" id="ARBA00047588"/>
    </source>
</evidence>
<evidence type="ECO:0000256" key="11">
    <source>
        <dbReference type="ARBA" id="ARBA00023136"/>
    </source>
</evidence>
<keyword evidence="11" id="KW-0472">Membrane</keyword>
<keyword evidence="6" id="KW-0053">Apoptosis</keyword>
<evidence type="ECO:0000256" key="24">
    <source>
        <dbReference type="SAM" id="MobiDB-lite"/>
    </source>
</evidence>
<organism evidence="26 27">
    <name type="scientific">Nocardia rhizosphaerihabitans</name>
    <dbReference type="NCBI Taxonomy" id="1691570"/>
    <lineage>
        <taxon>Bacteria</taxon>
        <taxon>Bacillati</taxon>
        <taxon>Actinomycetota</taxon>
        <taxon>Actinomycetes</taxon>
        <taxon>Mycobacteriales</taxon>
        <taxon>Nocardiaceae</taxon>
        <taxon>Nocardia</taxon>
    </lineage>
</organism>
<evidence type="ECO:0000256" key="17">
    <source>
        <dbReference type="ARBA" id="ARBA00040123"/>
    </source>
</evidence>
<dbReference type="EMBL" id="BMNE01000007">
    <property type="protein sequence ID" value="GGN92943.1"/>
    <property type="molecule type" value="Genomic_DNA"/>
</dbReference>
<comment type="catalytic activity">
    <reaction evidence="19">
        <text>octanoyl-CoA + H2O = octanoate + CoA + H(+)</text>
        <dbReference type="Rhea" id="RHEA:30143"/>
        <dbReference type="ChEBI" id="CHEBI:15377"/>
        <dbReference type="ChEBI" id="CHEBI:15378"/>
        <dbReference type="ChEBI" id="CHEBI:25646"/>
        <dbReference type="ChEBI" id="CHEBI:57287"/>
        <dbReference type="ChEBI" id="CHEBI:57386"/>
    </reaction>
    <physiologicalReaction direction="left-to-right" evidence="19">
        <dbReference type="Rhea" id="RHEA:30144"/>
    </physiologicalReaction>
</comment>
<evidence type="ECO:0000256" key="8">
    <source>
        <dbReference type="ARBA" id="ARBA00022832"/>
    </source>
</evidence>
<keyword evidence="7" id="KW-0378">Hydrolase</keyword>
<dbReference type="Proteomes" id="UP000658127">
    <property type="component" value="Unassembled WGS sequence"/>
</dbReference>
<comment type="catalytic activity">
    <reaction evidence="14">
        <text>(9Z)-octadecenoyl-CoA + H2O = (9Z)-octadecenoate + CoA + H(+)</text>
        <dbReference type="Rhea" id="RHEA:40139"/>
        <dbReference type="ChEBI" id="CHEBI:15377"/>
        <dbReference type="ChEBI" id="CHEBI:15378"/>
        <dbReference type="ChEBI" id="CHEBI:30823"/>
        <dbReference type="ChEBI" id="CHEBI:57287"/>
        <dbReference type="ChEBI" id="CHEBI:57387"/>
    </reaction>
    <physiologicalReaction direction="left-to-right" evidence="14">
        <dbReference type="Rhea" id="RHEA:40140"/>
    </physiologicalReaction>
</comment>
<keyword evidence="12" id="KW-0966">Cell projection</keyword>
<accession>A0ABQ2KTK8</accession>
<evidence type="ECO:0000256" key="23">
    <source>
        <dbReference type="ARBA" id="ARBA00048180"/>
    </source>
</evidence>
<evidence type="ECO:0000256" key="18">
    <source>
        <dbReference type="ARBA" id="ARBA00043210"/>
    </source>
</evidence>
<evidence type="ECO:0000313" key="27">
    <source>
        <dbReference type="Proteomes" id="UP000658127"/>
    </source>
</evidence>
<evidence type="ECO:0000256" key="5">
    <source>
        <dbReference type="ARBA" id="ARBA00022490"/>
    </source>
</evidence>
<dbReference type="InterPro" id="IPR006683">
    <property type="entry name" value="Thioestr_dom"/>
</dbReference>
<evidence type="ECO:0000256" key="2">
    <source>
        <dbReference type="ARBA" id="ARBA00004496"/>
    </source>
</evidence>
<keyword evidence="8" id="KW-0276">Fatty acid metabolism</keyword>
<feature type="domain" description="Thioesterase" evidence="25">
    <location>
        <begin position="177"/>
        <end position="246"/>
    </location>
</feature>
<evidence type="ECO:0000256" key="22">
    <source>
        <dbReference type="ARBA" id="ARBA00048074"/>
    </source>
</evidence>
<dbReference type="SUPFAM" id="SSF54637">
    <property type="entry name" value="Thioesterase/thiol ester dehydrase-isomerase"/>
    <property type="match status" value="1"/>
</dbReference>
<evidence type="ECO:0000256" key="1">
    <source>
        <dbReference type="ARBA" id="ARBA00004170"/>
    </source>
</evidence>
<feature type="region of interest" description="Disordered" evidence="24">
    <location>
        <begin position="1"/>
        <end position="25"/>
    </location>
</feature>
<evidence type="ECO:0000256" key="9">
    <source>
        <dbReference type="ARBA" id="ARBA00022946"/>
    </source>
</evidence>
<evidence type="ECO:0000256" key="13">
    <source>
        <dbReference type="ARBA" id="ARBA00035852"/>
    </source>
</evidence>
<evidence type="ECO:0000256" key="4">
    <source>
        <dbReference type="ARBA" id="ARBA00022475"/>
    </source>
</evidence>
<keyword evidence="5" id="KW-0963">Cytoplasm</keyword>
<dbReference type="Pfam" id="PF03061">
    <property type="entry name" value="4HBT"/>
    <property type="match status" value="1"/>
</dbReference>
<dbReference type="Gene3D" id="3.10.129.10">
    <property type="entry name" value="Hotdog Thioesterase"/>
    <property type="match status" value="1"/>
</dbReference>
<keyword evidence="4" id="KW-1003">Cell membrane</keyword>
<evidence type="ECO:0000256" key="10">
    <source>
        <dbReference type="ARBA" id="ARBA00023098"/>
    </source>
</evidence>
<evidence type="ECO:0000256" key="21">
    <source>
        <dbReference type="ARBA" id="ARBA00047969"/>
    </source>
</evidence>
<dbReference type="CDD" id="cd03443">
    <property type="entry name" value="PaaI_thioesterase"/>
    <property type="match status" value="1"/>
</dbReference>
<comment type="caution">
    <text evidence="26">The sequence shown here is derived from an EMBL/GenBank/DDBJ whole genome shotgun (WGS) entry which is preliminary data.</text>
</comment>
<reference evidence="27" key="1">
    <citation type="journal article" date="2019" name="Int. J. Syst. Evol. Microbiol.">
        <title>The Global Catalogue of Microorganisms (GCM) 10K type strain sequencing project: providing services to taxonomists for standard genome sequencing and annotation.</title>
        <authorList>
            <consortium name="The Broad Institute Genomics Platform"/>
            <consortium name="The Broad Institute Genome Sequencing Center for Infectious Disease"/>
            <person name="Wu L."/>
            <person name="Ma J."/>
        </authorList>
    </citation>
    <scope>NUCLEOTIDE SEQUENCE [LARGE SCALE GENOMIC DNA]</scope>
    <source>
        <strain evidence="27">CGMCC 4.7329</strain>
    </source>
</reference>
<keyword evidence="27" id="KW-1185">Reference proteome</keyword>
<evidence type="ECO:0000256" key="3">
    <source>
        <dbReference type="ARBA" id="ARBA00004632"/>
    </source>
</evidence>
<dbReference type="PANTHER" id="PTHR12418">
    <property type="entry name" value="ACYL-COENZYME A THIOESTERASE THEM4"/>
    <property type="match status" value="1"/>
</dbReference>
<evidence type="ECO:0000256" key="7">
    <source>
        <dbReference type="ARBA" id="ARBA00022801"/>
    </source>
</evidence>
<evidence type="ECO:0000256" key="15">
    <source>
        <dbReference type="ARBA" id="ARBA00038456"/>
    </source>
</evidence>
<dbReference type="InterPro" id="IPR029069">
    <property type="entry name" value="HotDog_dom_sf"/>
</dbReference>
<proteinExistence type="inferred from homology"/>
<sequence length="263" mass="28586">MIGTQPNRGGPAAVSHVTSARRSGTPDANIQLGSDNVLHMDNTQVGNSLPDAEHHEGGFRPVAELIQQRKEAKLDQTIGGPHYGELIEQVRELMDRVRLINPSDELAKDTIATLEQLNARLDAAVVDEWSAPSWTRTDLPSRGNITLPPYTVDSADVDGVTAKLTFRTFHLGGNSAAHGGQIGVAFDDILGMTAAVHTKAVTRTASLTIDYRSITPLNRELTIRAWVERTDGRKVYLRATMHDGERLCAEANGLFILLKPGQP</sequence>
<evidence type="ECO:0000313" key="26">
    <source>
        <dbReference type="EMBL" id="GGN92943.1"/>
    </source>
</evidence>
<gene>
    <name evidence="26" type="ORF">GCM10011610_54430</name>
</gene>
<dbReference type="EC" id="3.1.2.2" evidence="16"/>
<comment type="catalytic activity">
    <reaction evidence="20">
        <text>hexadecanoyl-CoA + H2O = hexadecanoate + CoA + H(+)</text>
        <dbReference type="Rhea" id="RHEA:16645"/>
        <dbReference type="ChEBI" id="CHEBI:7896"/>
        <dbReference type="ChEBI" id="CHEBI:15377"/>
        <dbReference type="ChEBI" id="CHEBI:15378"/>
        <dbReference type="ChEBI" id="CHEBI:57287"/>
        <dbReference type="ChEBI" id="CHEBI:57379"/>
        <dbReference type="EC" id="3.1.2.2"/>
    </reaction>
    <physiologicalReaction direction="left-to-right" evidence="20">
        <dbReference type="Rhea" id="RHEA:16646"/>
    </physiologicalReaction>
</comment>
<evidence type="ECO:0000256" key="14">
    <source>
        <dbReference type="ARBA" id="ARBA00037002"/>
    </source>
</evidence>
<evidence type="ECO:0000256" key="20">
    <source>
        <dbReference type="ARBA" id="ARBA00047734"/>
    </source>
</evidence>
<keyword evidence="9" id="KW-0809">Transit peptide</keyword>
<feature type="compositionally biased region" description="Polar residues" evidence="24">
    <location>
        <begin position="16"/>
        <end position="25"/>
    </location>
</feature>
<keyword evidence="10" id="KW-0443">Lipid metabolism</keyword>
<comment type="catalytic activity">
    <reaction evidence="22">
        <text>dodecanoyl-CoA + H2O = dodecanoate + CoA + H(+)</text>
        <dbReference type="Rhea" id="RHEA:30135"/>
        <dbReference type="ChEBI" id="CHEBI:15377"/>
        <dbReference type="ChEBI" id="CHEBI:15378"/>
        <dbReference type="ChEBI" id="CHEBI:18262"/>
        <dbReference type="ChEBI" id="CHEBI:57287"/>
        <dbReference type="ChEBI" id="CHEBI:57375"/>
    </reaction>
    <physiologicalReaction direction="left-to-right" evidence="22">
        <dbReference type="Rhea" id="RHEA:30136"/>
    </physiologicalReaction>
</comment>
<dbReference type="PANTHER" id="PTHR12418:SF19">
    <property type="entry name" value="ACYL-COENZYME A THIOESTERASE THEM4"/>
    <property type="match status" value="1"/>
</dbReference>
<comment type="catalytic activity">
    <reaction evidence="21">
        <text>decanoyl-CoA + H2O = decanoate + CoA + H(+)</text>
        <dbReference type="Rhea" id="RHEA:40059"/>
        <dbReference type="ChEBI" id="CHEBI:15377"/>
        <dbReference type="ChEBI" id="CHEBI:15378"/>
        <dbReference type="ChEBI" id="CHEBI:27689"/>
        <dbReference type="ChEBI" id="CHEBI:57287"/>
        <dbReference type="ChEBI" id="CHEBI:61430"/>
    </reaction>
    <physiologicalReaction direction="left-to-right" evidence="21">
        <dbReference type="Rhea" id="RHEA:40060"/>
    </physiologicalReaction>
</comment>
<comment type="catalytic activity">
    <reaction evidence="23">
        <text>tetradecanoyl-CoA + H2O = tetradecanoate + CoA + H(+)</text>
        <dbReference type="Rhea" id="RHEA:40119"/>
        <dbReference type="ChEBI" id="CHEBI:15377"/>
        <dbReference type="ChEBI" id="CHEBI:15378"/>
        <dbReference type="ChEBI" id="CHEBI:30807"/>
        <dbReference type="ChEBI" id="CHEBI:57287"/>
        <dbReference type="ChEBI" id="CHEBI:57385"/>
    </reaction>
    <physiologicalReaction direction="left-to-right" evidence="23">
        <dbReference type="Rhea" id="RHEA:40120"/>
    </physiologicalReaction>
</comment>
<name>A0ABQ2KTK8_9NOCA</name>